<organism evidence="3">
    <name type="scientific">Heliothis virescens</name>
    <name type="common">Tobacco budworm moth</name>
    <dbReference type="NCBI Taxonomy" id="7102"/>
    <lineage>
        <taxon>Eukaryota</taxon>
        <taxon>Metazoa</taxon>
        <taxon>Ecdysozoa</taxon>
        <taxon>Arthropoda</taxon>
        <taxon>Hexapoda</taxon>
        <taxon>Insecta</taxon>
        <taxon>Pterygota</taxon>
        <taxon>Neoptera</taxon>
        <taxon>Endopterygota</taxon>
        <taxon>Lepidoptera</taxon>
        <taxon>Glossata</taxon>
        <taxon>Ditrysia</taxon>
        <taxon>Noctuoidea</taxon>
        <taxon>Noctuidae</taxon>
        <taxon>Heliothinae</taxon>
        <taxon>Heliothis</taxon>
    </lineage>
</organism>
<feature type="region of interest" description="Disordered" evidence="1">
    <location>
        <begin position="1"/>
        <end position="58"/>
    </location>
</feature>
<dbReference type="Pfam" id="PF13843">
    <property type="entry name" value="DDE_Tnp_1_7"/>
    <property type="match status" value="1"/>
</dbReference>
<feature type="domain" description="PiggyBac transposable element-derived protein" evidence="2">
    <location>
        <begin position="312"/>
        <end position="692"/>
    </location>
</feature>
<dbReference type="InterPro" id="IPR029526">
    <property type="entry name" value="PGBD"/>
</dbReference>
<comment type="caution">
    <text evidence="3">The sequence shown here is derived from an EMBL/GenBank/DDBJ whole genome shotgun (WGS) entry which is preliminary data.</text>
</comment>
<dbReference type="PANTHER" id="PTHR46599">
    <property type="entry name" value="PIGGYBAC TRANSPOSABLE ELEMENT-DERIVED PROTEIN 4"/>
    <property type="match status" value="1"/>
</dbReference>
<proteinExistence type="predicted"/>
<sequence length="812" mass="91821">MNFKRKRMRSWSRSRSRSVTPGSTSSDPELHSWRQLMGADNTSEPTDEPEPRLWLPSPPPLLRKPHCVSPKPMVTGLIVNMASGGKIELGNTPRGSITIKTELEESVHIGQLERAAACDLDWEDGDTAIKEHYDHLKQWISELPSPEPSLVYSRTCRTSVSDVCFGSAGAVIVQAAESNASEPGTSGSHGVPLPSETKDVVPSVSGCTATALRRVTDTVSDGSDLDSDFDDEFNLEEIAATGGMSRTIPDDEELDEPTTHIVNSIENAMDDLIDQMVGTSIDFEWQEDFGSFRGVAEVFSGPTPGPIEDYDTPYDAFTAIWDKDIIGHIVTETNRYAKQVIDAQTAAGTLKTSSRLHKWTDTNEDEMYVFFSILMFMGLNPRTSQHEYWKSTGYLEMPQFRKLMLFNRFILLSKFIHFENNSAGSQNLSQTDGNVLPAKLRKIAPIIRHLSNKFSSLYNLHPDIVIDESLTLFKDRLSWIQAIRSKSARFGLKSFELCESRTGYLYKFEIYIGKDDSQSHTSALSVALAGKSVSVLIDLLKGLENRGHCVTMDNFYNSPALARYLKSLGFDCLGTLRPSRKHVPIEVKNVPRNVARGSIIARHCGEVSCIAWKDTKVVTMISTYHTPETYVGRKAGRPLIKPVVVRDYNNTMAGVDLKDQKLSMFLMERKRCVKWYMKIFKRLLNASILNAYIIISGSLKRRNMPPMTHRQFREQLANSLVDNHFQFPQENLPSSEESTRLRRDIIHVPKIQLRNNRKRCVICYRKGTSKMVTTYCATCDEFICFESCWLDWHSLLKLPGADKRRRNRPRRE</sequence>
<evidence type="ECO:0000256" key="1">
    <source>
        <dbReference type="SAM" id="MobiDB-lite"/>
    </source>
</evidence>
<accession>A0A2A4JR95</accession>
<feature type="region of interest" description="Disordered" evidence="1">
    <location>
        <begin position="178"/>
        <end position="201"/>
    </location>
</feature>
<feature type="compositionally biased region" description="Basic residues" evidence="1">
    <location>
        <begin position="1"/>
        <end position="16"/>
    </location>
</feature>
<evidence type="ECO:0000313" key="3">
    <source>
        <dbReference type="EMBL" id="PCG74565.1"/>
    </source>
</evidence>
<protein>
    <recommendedName>
        <fullName evidence="2">PiggyBac transposable element-derived protein domain-containing protein</fullName>
    </recommendedName>
</protein>
<gene>
    <name evidence="3" type="ORF">B5V51_13109</name>
</gene>
<name>A0A2A4JR95_HELVI</name>
<feature type="compositionally biased region" description="Polar residues" evidence="1">
    <location>
        <begin position="178"/>
        <end position="188"/>
    </location>
</feature>
<dbReference type="PANTHER" id="PTHR46599:SF3">
    <property type="entry name" value="PIGGYBAC TRANSPOSABLE ELEMENT-DERIVED PROTEIN 4"/>
    <property type="match status" value="1"/>
</dbReference>
<evidence type="ECO:0000259" key="2">
    <source>
        <dbReference type="Pfam" id="PF13843"/>
    </source>
</evidence>
<dbReference type="STRING" id="7102.A0A2A4JR95"/>
<dbReference type="AlphaFoldDB" id="A0A2A4JR95"/>
<dbReference type="EMBL" id="NWSH01000726">
    <property type="protein sequence ID" value="PCG74565.1"/>
    <property type="molecule type" value="Genomic_DNA"/>
</dbReference>
<reference evidence="3" key="1">
    <citation type="submission" date="2017-09" db="EMBL/GenBank/DDBJ databases">
        <title>Contemporary evolution of a Lepidopteran species, Heliothis virescens, in response to modern agricultural practices.</title>
        <authorList>
            <person name="Fritz M.L."/>
            <person name="Deyonke A.M."/>
            <person name="Papanicolaou A."/>
            <person name="Micinski S."/>
            <person name="Westbrook J."/>
            <person name="Gould F."/>
        </authorList>
    </citation>
    <scope>NUCLEOTIDE SEQUENCE [LARGE SCALE GENOMIC DNA]</scope>
    <source>
        <strain evidence="3">HvINT-</strain>
        <tissue evidence="3">Whole body</tissue>
    </source>
</reference>